<feature type="region of interest" description="Disordered" evidence="3">
    <location>
        <begin position="1417"/>
        <end position="1440"/>
    </location>
</feature>
<feature type="region of interest" description="Disordered" evidence="3">
    <location>
        <begin position="167"/>
        <end position="424"/>
    </location>
</feature>
<evidence type="ECO:0000256" key="3">
    <source>
        <dbReference type="SAM" id="MobiDB-lite"/>
    </source>
</evidence>
<feature type="compositionally biased region" description="Basic and acidic residues" evidence="3">
    <location>
        <begin position="492"/>
        <end position="502"/>
    </location>
</feature>
<feature type="compositionally biased region" description="Polar residues" evidence="3">
    <location>
        <begin position="74"/>
        <end position="85"/>
    </location>
</feature>
<evidence type="ECO:0000256" key="1">
    <source>
        <dbReference type="ARBA" id="ARBA00023054"/>
    </source>
</evidence>
<feature type="domain" description="Actin interacting protein 3-like C-terminal" evidence="4">
    <location>
        <begin position="660"/>
        <end position="738"/>
    </location>
</feature>
<feature type="compositionally biased region" description="Polar residues" evidence="3">
    <location>
        <begin position="529"/>
        <end position="538"/>
    </location>
</feature>
<feature type="domain" description="Actin interacting protein 3-like C-terminal" evidence="4">
    <location>
        <begin position="1026"/>
        <end position="1260"/>
    </location>
</feature>
<name>A0A146MA66_LYGHE</name>
<dbReference type="PANTHER" id="PTHR22741:SF10">
    <property type="entry name" value="COILED-COIL DOMAIN-CONTAINING PROTEIN CG32809"/>
    <property type="match status" value="1"/>
</dbReference>
<dbReference type="GO" id="GO:0005737">
    <property type="term" value="C:cytoplasm"/>
    <property type="evidence" value="ECO:0007669"/>
    <property type="project" value="TreeGrafter"/>
</dbReference>
<evidence type="ECO:0000259" key="4">
    <source>
        <dbReference type="Pfam" id="PF03915"/>
    </source>
</evidence>
<feature type="compositionally biased region" description="Polar residues" evidence="3">
    <location>
        <begin position="343"/>
        <end position="352"/>
    </location>
</feature>
<keyword evidence="1 2" id="KW-0175">Coiled coil</keyword>
<dbReference type="PANTHER" id="PTHR22741">
    <property type="entry name" value="P140CAP/SNIP-RELATED"/>
    <property type="match status" value="1"/>
</dbReference>
<feature type="compositionally biased region" description="Pro residues" evidence="3">
    <location>
        <begin position="1266"/>
        <end position="1276"/>
    </location>
</feature>
<feature type="compositionally biased region" description="Polar residues" evidence="3">
    <location>
        <begin position="1002"/>
        <end position="1011"/>
    </location>
</feature>
<feature type="region of interest" description="Disordered" evidence="3">
    <location>
        <begin position="778"/>
        <end position="866"/>
    </location>
</feature>
<feature type="compositionally biased region" description="Polar residues" evidence="3">
    <location>
        <begin position="364"/>
        <end position="373"/>
    </location>
</feature>
<feature type="non-terminal residue" evidence="5">
    <location>
        <position position="1"/>
    </location>
</feature>
<dbReference type="InterPro" id="IPR022782">
    <property type="entry name" value="AIP3-like_C"/>
</dbReference>
<feature type="compositionally biased region" description="Polar residues" evidence="3">
    <location>
        <begin position="402"/>
        <end position="421"/>
    </location>
</feature>
<dbReference type="Pfam" id="PF03915">
    <property type="entry name" value="AIP3"/>
    <property type="match status" value="2"/>
</dbReference>
<feature type="region of interest" description="Disordered" evidence="3">
    <location>
        <begin position="105"/>
        <end position="154"/>
    </location>
</feature>
<feature type="compositionally biased region" description="Low complexity" evidence="3">
    <location>
        <begin position="982"/>
        <end position="995"/>
    </location>
</feature>
<dbReference type="InterPro" id="IPR051825">
    <property type="entry name" value="SRCIN1"/>
</dbReference>
<feature type="coiled-coil region" evidence="2">
    <location>
        <begin position="1065"/>
        <end position="1092"/>
    </location>
</feature>
<organism evidence="5">
    <name type="scientific">Lygus hesperus</name>
    <name type="common">Western plant bug</name>
    <dbReference type="NCBI Taxonomy" id="30085"/>
    <lineage>
        <taxon>Eukaryota</taxon>
        <taxon>Metazoa</taxon>
        <taxon>Ecdysozoa</taxon>
        <taxon>Arthropoda</taxon>
        <taxon>Hexapoda</taxon>
        <taxon>Insecta</taxon>
        <taxon>Pterygota</taxon>
        <taxon>Neoptera</taxon>
        <taxon>Paraneoptera</taxon>
        <taxon>Hemiptera</taxon>
        <taxon>Heteroptera</taxon>
        <taxon>Panheteroptera</taxon>
        <taxon>Cimicomorpha</taxon>
        <taxon>Miridae</taxon>
        <taxon>Mirini</taxon>
        <taxon>Lygus</taxon>
    </lineage>
</organism>
<feature type="region of interest" description="Disordered" evidence="3">
    <location>
        <begin position="1462"/>
        <end position="1483"/>
    </location>
</feature>
<feature type="compositionally biased region" description="Gly residues" evidence="3">
    <location>
        <begin position="1320"/>
        <end position="1340"/>
    </location>
</feature>
<dbReference type="EMBL" id="GDHC01001986">
    <property type="protein sequence ID" value="JAQ16643.1"/>
    <property type="molecule type" value="Transcribed_RNA"/>
</dbReference>
<sequence length="1483" mass="160387">EYCECFCEFSIEKRPPRIPERSWRHCCHIFTATWSRMVVENSVAPAANVKKRSGSLRRLLSLGSSRPRRVETAFLSSASTEASPNSPSPPTEINDKIYEKVEYVPVPSPRRGPSPVYGSTKKADGSNPIYGSTRKADGANANYGSTKKPDVPNPIYVSARKPEVPSPIYATAKKPDGPIYVKRNQGATSPGFDSRDGNPIYGSTRRPGPVSPVHEARRDASSPVYGSGRRTDGAVEFRRPDAPNSVYGSTRRPEGIYGSARRVDAPSPVQDGRRVDGSIYGSTRRPDGFASARKADASSSAQEPRRPEGLYGSARRVDAPSPVQDVRRPDALSLVHSVRRTNSRPTSPNQEPIYSRAGGRSPGGHSSDSNSHSPLPPQVRAGGASSPMNRQVNSHDRLASPKTVSNNNSLDPTKSSGSQSPLGVPLDQVRERTYSPMLLHPGSPAYLRQLTASPTYARSLTPNSLRAGCVSPNGAKPSGFTPDTSLVLEERKEQLKRHDWKESGVGLPPSGRKLQSPDEEWSGDGGKSGRNSNSTSDQGGRLDEEGRGEGGGSGSGGGGGRSRGSRSREDAMRRHTLGAPDRYAGLRAMDLEMGTKSNRRKSPQPRGYPPPNMLLDDDPGIMSEVETSSTGFRRGNKQRSSLPVVRTPSKTLERPLGLVFLQYRSETKRALLPNEITSIDTVKALFVRSFPKQLTMEYMESPHVKIYIHDSSKDMFYELEDLRSHLRDIRDRSVLRLFESDDVVGGGLGLGMGITPGTIPTWDQDQSYFSEPEFDSDYQHQHIHKTKGSKSSVGGHTGPPYYMTHSFPPGGGGGTLPRGSSGSTSSLLRGYSSNNKTPQSSVDGYMSSPERSSVAPRGYPGPGGYTSASSYDDPYYAGYPPRAGAITPVIDEEASDTEGMDDTYVTSAAPGYKMRPAGATFPPPVVPQAIDQTRLRVEHMERQLASLTGLVQKALTQQVIPGCSTPQPVAPPPHIYHRSASDKSVSFEKSVSFSDEPPDMNSPKQHSPQHTADTKPTKPAIKSSTLPRMSSQDRDRHKPTPPPKPVSLSPGQYESRNVYRDLQLTAEMYNHLRGLQKKAKDLRQEVRNLRRMSQTQAHTVRETLRDAFLKIRSVLVSAGGEGLWSPGGDELRTRVNREGDLYRQQMIRLESDLTELEGTVEELRGNVINRKTRVNMSDVEAMALVLSKSSKMVAELKLRFPSLQDAIKSLIAQEMDKVVSEEKFLKEEPERLESALRRCKKLTGTLVTLKRLASVQEQRLPDARLSPPPDETPPVTPTSGKEPGGGEGAKEQLGGAGGNGGACRTENPLDALLDELQSLGGSGGNAPTGTPGGPSGGGGTLRRLHSYPCESSSTAAGGRLPPAPPPRTSSKSPGGSEDKSGSSTPNAAPPDPAARQAALEVKHQELLRKQRALQEQYTRLQSLSRPAPPPDLLQLKKTGSESNLLGKMGLALAPTGSLSQLSTAANNTPAQPTSTKIYETDIL</sequence>
<feature type="region of interest" description="Disordered" evidence="3">
    <location>
        <begin position="74"/>
        <end position="93"/>
    </location>
</feature>
<feature type="compositionally biased region" description="Gly residues" evidence="3">
    <location>
        <begin position="549"/>
        <end position="562"/>
    </location>
</feature>
<feature type="region of interest" description="Disordered" evidence="3">
    <location>
        <begin position="1258"/>
        <end position="1398"/>
    </location>
</feature>
<dbReference type="Gene3D" id="1.20.58.1540">
    <property type="entry name" value="Actin interacting protein 3, C-terminal domain"/>
    <property type="match status" value="1"/>
</dbReference>
<feature type="region of interest" description="Disordered" evidence="3">
    <location>
        <begin position="963"/>
        <end position="1055"/>
    </location>
</feature>
<feature type="compositionally biased region" description="Polar residues" evidence="3">
    <location>
        <begin position="1462"/>
        <end position="1477"/>
    </location>
</feature>
<feature type="region of interest" description="Disordered" evidence="3">
    <location>
        <begin position="492"/>
        <end position="618"/>
    </location>
</feature>
<feature type="coiled-coil region" evidence="2">
    <location>
        <begin position="930"/>
        <end position="957"/>
    </location>
</feature>
<accession>A0A146MA66</accession>
<feature type="compositionally biased region" description="Low complexity" evidence="3">
    <location>
        <begin position="817"/>
        <end position="833"/>
    </location>
</feature>
<evidence type="ECO:0000256" key="2">
    <source>
        <dbReference type="SAM" id="Coils"/>
    </source>
</evidence>
<protein>
    <submittedName>
        <fullName evidence="5">Coiled-coil domain-containing protein CG32809</fullName>
    </submittedName>
</protein>
<reference evidence="5" key="1">
    <citation type="journal article" date="2016" name="Gigascience">
        <title>De novo construction of an expanded transcriptome assembly for the western tarnished plant bug, Lygus hesperus.</title>
        <authorList>
            <person name="Tassone E.E."/>
            <person name="Geib S.M."/>
            <person name="Hall B."/>
            <person name="Fabrick J.A."/>
            <person name="Brent C.S."/>
            <person name="Hull J.J."/>
        </authorList>
    </citation>
    <scope>NUCLEOTIDE SEQUENCE</scope>
</reference>
<proteinExistence type="predicted"/>
<evidence type="ECO:0000313" key="5">
    <source>
        <dbReference type="EMBL" id="JAQ16643.1"/>
    </source>
</evidence>
<feature type="compositionally biased region" description="Basic and acidic residues" evidence="3">
    <location>
        <begin position="229"/>
        <end position="241"/>
    </location>
</feature>
<gene>
    <name evidence="5" type="primary">CG32809_6</name>
    <name evidence="5" type="ORF">g.73683</name>
</gene>